<sequence>MRQSLPIPPYPAEAIMSLHTLMTIFGIQPLFTALIVLFASAVKGCFPLMSPGGCGGGGSCCMLGGCGDGGGFSGPSPGYVDPAYPVNPGPYTPYSAKSRSMAMAPSSASHTAAFASMDPSCAKRYMDTRLSCALPFERRTPSDESECQRHCSNAMPRCRSFQYDPAGSVCDLFEHSLGPSSSSKSRDSLEDGWNAKVGKRRNNVLLANKIRHRRRKRFFVHSGVPLDWQSRTMASGVSTLAQTALSPALSQPSGSSSCVPTLETLSGSVFVGFDSVCTASAARTPSPLDPFLLTEDQNEEKGQPTDDSQLPAPLPPPPPPPPPSPTRKASSGESLEPFLSSTVPSSSQNYDGKGGHYGSSRRERVENGVAEMHPVGSGFAADQSSDCPTDGARARVQLIDGIALTGQSPIARVQLDSADVCMHVCRQNALLDGRRLPMPCRAATFHRQNGRCELLSDSISPNGALQYVPNPDSLYFEKICISRNELATGCDDVIHRIPQHHLDPRRATDGGSVLTASSQLDCLRKCISAKSQFGFDCVSASFFFDWPTQNCYLSRFTRLSRPDLYAAERRELVDYLEMPPCFQLPARVRQHDVPTEASSLTWSPCVGGIRWRPKNCTKNSAEEVENDEQCVEREFCGKSMAGTGKGCGETGKCGDESDGQKAALSTAPEVVKQVAPNFEVAKRFKGPSVASEEASLFGEQDYDNQKEVSFFGPPHRPLHTGANTVTAKIAERCDPKQKCCPIETAKGMVRGCSLGTRTLADGRTTVSCVPDECQ</sequence>
<feature type="compositionally biased region" description="Pro residues" evidence="1">
    <location>
        <begin position="312"/>
        <end position="325"/>
    </location>
</feature>
<keyword evidence="2" id="KW-0472">Membrane</keyword>
<feature type="region of interest" description="Disordered" evidence="1">
    <location>
        <begin position="298"/>
        <end position="361"/>
    </location>
</feature>
<dbReference type="PROSITE" id="PS50948">
    <property type="entry name" value="PAN"/>
    <property type="match status" value="3"/>
</dbReference>
<dbReference type="AlphaFoldDB" id="A0A914GYK9"/>
<feature type="transmembrane region" description="Helical" evidence="2">
    <location>
        <begin position="21"/>
        <end position="42"/>
    </location>
</feature>
<dbReference type="InterPro" id="IPR003609">
    <property type="entry name" value="Pan_app"/>
</dbReference>
<keyword evidence="2" id="KW-1133">Transmembrane helix</keyword>
<name>A0A914GYK9_GLORO</name>
<feature type="compositionally biased region" description="Polar residues" evidence="1">
    <location>
        <begin position="327"/>
        <end position="350"/>
    </location>
</feature>
<feature type="domain" description="Apple" evidence="3">
    <location>
        <begin position="490"/>
        <end position="581"/>
    </location>
</feature>
<proteinExistence type="predicted"/>
<protein>
    <submittedName>
        <fullName evidence="5">Apple domain-containing protein</fullName>
    </submittedName>
</protein>
<accession>A0A914GYK9</accession>
<dbReference type="SMART" id="SM00473">
    <property type="entry name" value="PAN_AP"/>
    <property type="match status" value="3"/>
</dbReference>
<dbReference type="WBParaSite" id="Gr19_v10_g12381.t1">
    <property type="protein sequence ID" value="Gr19_v10_g12381.t1"/>
    <property type="gene ID" value="Gr19_v10_g12381"/>
</dbReference>
<dbReference type="CDD" id="cd01099">
    <property type="entry name" value="PAN_AP_HGF"/>
    <property type="match status" value="1"/>
</dbReference>
<keyword evidence="4" id="KW-1185">Reference proteome</keyword>
<keyword evidence="2" id="KW-0812">Transmembrane</keyword>
<evidence type="ECO:0000256" key="2">
    <source>
        <dbReference type="SAM" id="Phobius"/>
    </source>
</evidence>
<feature type="domain" description="Apple" evidence="3">
    <location>
        <begin position="387"/>
        <end position="480"/>
    </location>
</feature>
<evidence type="ECO:0000313" key="4">
    <source>
        <dbReference type="Proteomes" id="UP000887572"/>
    </source>
</evidence>
<evidence type="ECO:0000259" key="3">
    <source>
        <dbReference type="PROSITE" id="PS50948"/>
    </source>
</evidence>
<reference evidence="5" key="1">
    <citation type="submission" date="2022-11" db="UniProtKB">
        <authorList>
            <consortium name="WormBaseParasite"/>
        </authorList>
    </citation>
    <scope>IDENTIFICATION</scope>
</reference>
<dbReference type="Gene3D" id="3.50.4.10">
    <property type="entry name" value="Hepatocyte Growth Factor"/>
    <property type="match status" value="1"/>
</dbReference>
<evidence type="ECO:0000256" key="1">
    <source>
        <dbReference type="SAM" id="MobiDB-lite"/>
    </source>
</evidence>
<feature type="domain" description="Apple" evidence="3">
    <location>
        <begin position="121"/>
        <end position="197"/>
    </location>
</feature>
<dbReference type="Pfam" id="PF00024">
    <property type="entry name" value="PAN_1"/>
    <property type="match status" value="3"/>
</dbReference>
<organism evidence="4 5">
    <name type="scientific">Globodera rostochiensis</name>
    <name type="common">Golden nematode worm</name>
    <name type="synonym">Heterodera rostochiensis</name>
    <dbReference type="NCBI Taxonomy" id="31243"/>
    <lineage>
        <taxon>Eukaryota</taxon>
        <taxon>Metazoa</taxon>
        <taxon>Ecdysozoa</taxon>
        <taxon>Nematoda</taxon>
        <taxon>Chromadorea</taxon>
        <taxon>Rhabditida</taxon>
        <taxon>Tylenchina</taxon>
        <taxon>Tylenchomorpha</taxon>
        <taxon>Tylenchoidea</taxon>
        <taxon>Heteroderidae</taxon>
        <taxon>Heteroderinae</taxon>
        <taxon>Globodera</taxon>
    </lineage>
</organism>
<evidence type="ECO:0000313" key="5">
    <source>
        <dbReference type="WBParaSite" id="Gr19_v10_g12381.t1"/>
    </source>
</evidence>
<dbReference type="Proteomes" id="UP000887572">
    <property type="component" value="Unplaced"/>
</dbReference>
<dbReference type="SUPFAM" id="SSF57414">
    <property type="entry name" value="Hairpin loop containing domain-like"/>
    <property type="match status" value="3"/>
</dbReference>